<protein>
    <submittedName>
        <fullName evidence="3">Energy transducer TonB</fullName>
    </submittedName>
</protein>
<feature type="compositionally biased region" description="Basic and acidic residues" evidence="1">
    <location>
        <begin position="119"/>
        <end position="152"/>
    </location>
</feature>
<reference evidence="3 4" key="1">
    <citation type="submission" date="2019-08" db="EMBL/GenBank/DDBJ databases">
        <title>Genome of Psychroserpens burtonensis ACAM 167.</title>
        <authorList>
            <person name="Bowman J.P."/>
        </authorList>
    </citation>
    <scope>NUCLEOTIDE SEQUENCE [LARGE SCALE GENOMIC DNA]</scope>
    <source>
        <strain evidence="3 4">ACAM 167</strain>
    </source>
</reference>
<accession>A0A5C7B4E0</accession>
<dbReference type="Proteomes" id="UP000321938">
    <property type="component" value="Unassembled WGS sequence"/>
</dbReference>
<feature type="compositionally biased region" description="Basic and acidic residues" evidence="1">
    <location>
        <begin position="72"/>
        <end position="96"/>
    </location>
</feature>
<dbReference type="AlphaFoldDB" id="A0A5C7B4E0"/>
<feature type="compositionally biased region" description="Basic and acidic residues" evidence="1">
    <location>
        <begin position="164"/>
        <end position="181"/>
    </location>
</feature>
<evidence type="ECO:0000256" key="1">
    <source>
        <dbReference type="SAM" id="MobiDB-lite"/>
    </source>
</evidence>
<gene>
    <name evidence="3" type="ORF">ES692_17245</name>
</gene>
<proteinExistence type="predicted"/>
<evidence type="ECO:0000256" key="2">
    <source>
        <dbReference type="SAM" id="Phobius"/>
    </source>
</evidence>
<dbReference type="OrthoDB" id="676306at2"/>
<dbReference type="RefSeq" id="WP_028873157.1">
    <property type="nucleotide sequence ID" value="NZ_VOSB01000041.1"/>
</dbReference>
<comment type="caution">
    <text evidence="3">The sequence shown here is derived from an EMBL/GenBank/DDBJ whole genome shotgun (WGS) entry which is preliminary data.</text>
</comment>
<keyword evidence="2" id="KW-1133">Transmembrane helix</keyword>
<keyword evidence="2" id="KW-0812">Transmembrane</keyword>
<keyword evidence="4" id="KW-1185">Reference proteome</keyword>
<organism evidence="3 4">
    <name type="scientific">Psychroserpens burtonensis</name>
    <dbReference type="NCBI Taxonomy" id="49278"/>
    <lineage>
        <taxon>Bacteria</taxon>
        <taxon>Pseudomonadati</taxon>
        <taxon>Bacteroidota</taxon>
        <taxon>Flavobacteriia</taxon>
        <taxon>Flavobacteriales</taxon>
        <taxon>Flavobacteriaceae</taxon>
        <taxon>Psychroserpens</taxon>
    </lineage>
</organism>
<feature type="transmembrane region" description="Helical" evidence="2">
    <location>
        <begin position="12"/>
        <end position="31"/>
    </location>
</feature>
<dbReference type="STRING" id="1123037.GCA_000425305_03510"/>
<feature type="region of interest" description="Disordered" evidence="1">
    <location>
        <begin position="72"/>
        <end position="99"/>
    </location>
</feature>
<evidence type="ECO:0000313" key="3">
    <source>
        <dbReference type="EMBL" id="TXE15304.1"/>
    </source>
</evidence>
<evidence type="ECO:0000313" key="4">
    <source>
        <dbReference type="Proteomes" id="UP000321938"/>
    </source>
</evidence>
<keyword evidence="2" id="KW-0472">Membrane</keyword>
<sequence length="289" mass="30818">MKYLETKHEQNSAKITALIAVILVLLLFVMGNTYMDPPEEYGVAINFGNSEVGSGKVQPTEPIKSRVSKEVVKEDKQAEKVEEVKTASEASSKAEDVMTNESAEAIAIKKAKEAKANADAKAKADADRKEKLRQEAEAKKAKEEQDKKDKLDALIGGVKNSDGPTKDGEGPGDGPGDKGELDGSLYAPYNGIPGSGNGGVGYGLKGRGKPSFKMQDGCENEYGKIMVDIVVDPSGRVIEATSGVQGSDNVTACLKEQAKKIAMSYKWEANSNAPARQFGKVIVNFSPTN</sequence>
<name>A0A5C7B4E0_9FLAO</name>
<dbReference type="EMBL" id="VOSB01000041">
    <property type="protein sequence ID" value="TXE15304.1"/>
    <property type="molecule type" value="Genomic_DNA"/>
</dbReference>
<feature type="region of interest" description="Disordered" evidence="1">
    <location>
        <begin position="119"/>
        <end position="190"/>
    </location>
</feature>